<dbReference type="InterPro" id="IPR001810">
    <property type="entry name" value="F-box_dom"/>
</dbReference>
<dbReference type="Pfam" id="PF12937">
    <property type="entry name" value="F-box-like"/>
    <property type="match status" value="1"/>
</dbReference>
<evidence type="ECO:0000313" key="2">
    <source>
        <dbReference type="EMBL" id="RPB20899.1"/>
    </source>
</evidence>
<dbReference type="InterPro" id="IPR036047">
    <property type="entry name" value="F-box-like_dom_sf"/>
</dbReference>
<keyword evidence="3" id="KW-1185">Reference proteome</keyword>
<dbReference type="OrthoDB" id="5345494at2759"/>
<dbReference type="PROSITE" id="PS50181">
    <property type="entry name" value="FBOX"/>
    <property type="match status" value="1"/>
</dbReference>
<dbReference type="EMBL" id="ML121566">
    <property type="protein sequence ID" value="RPB20899.1"/>
    <property type="molecule type" value="Genomic_DNA"/>
</dbReference>
<sequence length="475" mass="52600">MDHSDNTYIRTAADAAEEHHTRASFLDLPLEVLEHILPNLPPQAILSLALVSKYFHHLLFPPPASSGTKHTLRPWRYLNLGEAYTAPLSVKKVQTPSLLPPSPPPSPPPTSIPAFVLNPETILQKSHILFSIRTLILDGLPSVTAPFLEALFESGYNTGSVNPSHRIQILSIRACPKLEDMALAKSVLRTKKFPSSLSGIYYFSDPEMDFVSPSAGGADVFVTQKMGRTLNSAKRRSSDPAQGGWWVETMKLLRGKVAFDAEVCRGKAHFQYDSETGEWMERDPIVASMRLTKGCAGCGAHPESEDYHHHVGQTRGSGCEVVFPPAPIYTSSLVDAKSDKHLRGGRGRVTLRCTECLGKRYCRGCGKWWCTPCAERPLEPQNTEHQSLTAGALVRRQVVTRDCFECGYLCGECTSLSAKECVNCRGCYCVLHDEQAGSQHCDWCILSVSHRRRGSISRVASGRRRYVDNYPNPSY</sequence>
<reference evidence="2 3" key="1">
    <citation type="journal article" date="2018" name="Nat. Ecol. Evol.">
        <title>Pezizomycetes genomes reveal the molecular basis of ectomycorrhizal truffle lifestyle.</title>
        <authorList>
            <person name="Murat C."/>
            <person name="Payen T."/>
            <person name="Noel B."/>
            <person name="Kuo A."/>
            <person name="Morin E."/>
            <person name="Chen J."/>
            <person name="Kohler A."/>
            <person name="Krizsan K."/>
            <person name="Balestrini R."/>
            <person name="Da Silva C."/>
            <person name="Montanini B."/>
            <person name="Hainaut M."/>
            <person name="Levati E."/>
            <person name="Barry K.W."/>
            <person name="Belfiori B."/>
            <person name="Cichocki N."/>
            <person name="Clum A."/>
            <person name="Dockter R.B."/>
            <person name="Fauchery L."/>
            <person name="Guy J."/>
            <person name="Iotti M."/>
            <person name="Le Tacon F."/>
            <person name="Lindquist E.A."/>
            <person name="Lipzen A."/>
            <person name="Malagnac F."/>
            <person name="Mello A."/>
            <person name="Molinier V."/>
            <person name="Miyauchi S."/>
            <person name="Poulain J."/>
            <person name="Riccioni C."/>
            <person name="Rubini A."/>
            <person name="Sitrit Y."/>
            <person name="Splivallo R."/>
            <person name="Traeger S."/>
            <person name="Wang M."/>
            <person name="Zifcakova L."/>
            <person name="Wipf D."/>
            <person name="Zambonelli A."/>
            <person name="Paolocci F."/>
            <person name="Nowrousian M."/>
            <person name="Ottonello S."/>
            <person name="Baldrian P."/>
            <person name="Spatafora J.W."/>
            <person name="Henrissat B."/>
            <person name="Nagy L.G."/>
            <person name="Aury J.M."/>
            <person name="Wincker P."/>
            <person name="Grigoriev I.V."/>
            <person name="Bonfante P."/>
            <person name="Martin F.M."/>
        </authorList>
    </citation>
    <scope>NUCLEOTIDE SEQUENCE [LARGE SCALE GENOMIC DNA]</scope>
    <source>
        <strain evidence="2 3">ATCC MYA-4762</strain>
    </source>
</reference>
<protein>
    <recommendedName>
        <fullName evidence="1">F-box domain-containing protein</fullName>
    </recommendedName>
</protein>
<dbReference type="SUPFAM" id="SSF81383">
    <property type="entry name" value="F-box domain"/>
    <property type="match status" value="1"/>
</dbReference>
<name>A0A3N4LHE3_9PEZI</name>
<proteinExistence type="predicted"/>
<dbReference type="Proteomes" id="UP000267821">
    <property type="component" value="Unassembled WGS sequence"/>
</dbReference>
<gene>
    <name evidence="2" type="ORF">L211DRAFT_488652</name>
</gene>
<dbReference type="STRING" id="1051890.A0A3N4LHE3"/>
<evidence type="ECO:0000313" key="3">
    <source>
        <dbReference type="Proteomes" id="UP000267821"/>
    </source>
</evidence>
<dbReference type="InParanoid" id="A0A3N4LHE3"/>
<dbReference type="AlphaFoldDB" id="A0A3N4LHE3"/>
<organism evidence="2 3">
    <name type="scientific">Terfezia boudieri ATCC MYA-4762</name>
    <dbReference type="NCBI Taxonomy" id="1051890"/>
    <lineage>
        <taxon>Eukaryota</taxon>
        <taxon>Fungi</taxon>
        <taxon>Dikarya</taxon>
        <taxon>Ascomycota</taxon>
        <taxon>Pezizomycotina</taxon>
        <taxon>Pezizomycetes</taxon>
        <taxon>Pezizales</taxon>
        <taxon>Pezizaceae</taxon>
        <taxon>Terfezia</taxon>
    </lineage>
</organism>
<dbReference type="Gene3D" id="1.20.1280.50">
    <property type="match status" value="1"/>
</dbReference>
<accession>A0A3N4LHE3</accession>
<evidence type="ECO:0000259" key="1">
    <source>
        <dbReference type="PROSITE" id="PS50181"/>
    </source>
</evidence>
<feature type="domain" description="F-box" evidence="1">
    <location>
        <begin position="22"/>
        <end position="78"/>
    </location>
</feature>
<dbReference type="CDD" id="cd09917">
    <property type="entry name" value="F-box_SF"/>
    <property type="match status" value="1"/>
</dbReference>